<evidence type="ECO:0000313" key="1">
    <source>
        <dbReference type="EnsemblMetazoa" id="AALB014090-PA"/>
    </source>
</evidence>
<name>A0A182FWP9_ANOAL</name>
<dbReference type="EnsemblMetazoa" id="AALB014090-RA">
    <property type="protein sequence ID" value="AALB014090-PA"/>
    <property type="gene ID" value="AALB014090"/>
</dbReference>
<accession>A0A182FWP9</accession>
<proteinExistence type="predicted"/>
<evidence type="ECO:0000313" key="2">
    <source>
        <dbReference type="Proteomes" id="UP000069272"/>
    </source>
</evidence>
<keyword evidence="2" id="KW-1185">Reference proteome</keyword>
<organism evidence="1 2">
    <name type="scientific">Anopheles albimanus</name>
    <name type="common">New world malaria mosquito</name>
    <dbReference type="NCBI Taxonomy" id="7167"/>
    <lineage>
        <taxon>Eukaryota</taxon>
        <taxon>Metazoa</taxon>
        <taxon>Ecdysozoa</taxon>
        <taxon>Arthropoda</taxon>
        <taxon>Hexapoda</taxon>
        <taxon>Insecta</taxon>
        <taxon>Pterygota</taxon>
        <taxon>Neoptera</taxon>
        <taxon>Endopterygota</taxon>
        <taxon>Diptera</taxon>
        <taxon>Nematocera</taxon>
        <taxon>Culicoidea</taxon>
        <taxon>Culicidae</taxon>
        <taxon>Anophelinae</taxon>
        <taxon>Anopheles</taxon>
    </lineage>
</organism>
<protein>
    <submittedName>
        <fullName evidence="1">Uncharacterized protein</fullName>
    </submittedName>
</protein>
<reference evidence="1 2" key="1">
    <citation type="journal article" date="2017" name="G3 (Bethesda)">
        <title>The Physical Genome Mapping of Anopheles albimanus Corrected Scaffold Misassemblies and Identified Interarm Rearrangements in Genus Anopheles.</title>
        <authorList>
            <person name="Artemov G.N."/>
            <person name="Peery A.N."/>
            <person name="Jiang X."/>
            <person name="Tu Z."/>
            <person name="Stegniy V.N."/>
            <person name="Sharakhova M.V."/>
            <person name="Sharakhov I.V."/>
        </authorList>
    </citation>
    <scope>NUCLEOTIDE SEQUENCE [LARGE SCALE GENOMIC DNA]</scope>
    <source>
        <strain evidence="1 2">ALBI9_A</strain>
    </source>
</reference>
<dbReference type="VEuPathDB" id="VectorBase:AALB014090"/>
<sequence length="44" mass="4565">MTSPSPHAFGSKQPPLSHALPPHPLGKPQNRSSLGRLAAAVVVK</sequence>
<dbReference type="Proteomes" id="UP000069272">
    <property type="component" value="Chromosome 2L"/>
</dbReference>
<dbReference type="AlphaFoldDB" id="A0A182FWP9"/>
<reference evidence="1" key="2">
    <citation type="submission" date="2022-08" db="UniProtKB">
        <authorList>
            <consortium name="EnsemblMetazoa"/>
        </authorList>
    </citation>
    <scope>IDENTIFICATION</scope>
    <source>
        <strain evidence="1">STECLA/ALBI9_A</strain>
    </source>
</reference>